<evidence type="ECO:0000313" key="2">
    <source>
        <dbReference type="EMBL" id="KAJ5444083.1"/>
    </source>
</evidence>
<accession>A0AAD6C4H0</accession>
<protein>
    <submittedName>
        <fullName evidence="2">Uncharacterized protein</fullName>
    </submittedName>
</protein>
<evidence type="ECO:0000256" key="1">
    <source>
        <dbReference type="SAM" id="MobiDB-lite"/>
    </source>
</evidence>
<dbReference type="AlphaFoldDB" id="A0AAD6C4H0"/>
<dbReference type="RefSeq" id="XP_056764163.1">
    <property type="nucleotide sequence ID" value="XM_056911337.1"/>
</dbReference>
<organism evidence="2 3">
    <name type="scientific">Penicillium daleae</name>
    <dbReference type="NCBI Taxonomy" id="63821"/>
    <lineage>
        <taxon>Eukaryota</taxon>
        <taxon>Fungi</taxon>
        <taxon>Dikarya</taxon>
        <taxon>Ascomycota</taxon>
        <taxon>Pezizomycotina</taxon>
        <taxon>Eurotiomycetes</taxon>
        <taxon>Eurotiomycetidae</taxon>
        <taxon>Eurotiales</taxon>
        <taxon>Aspergillaceae</taxon>
        <taxon>Penicillium</taxon>
    </lineage>
</organism>
<feature type="region of interest" description="Disordered" evidence="1">
    <location>
        <begin position="511"/>
        <end position="533"/>
    </location>
</feature>
<reference evidence="2" key="1">
    <citation type="submission" date="2022-12" db="EMBL/GenBank/DDBJ databases">
        <authorList>
            <person name="Petersen C."/>
        </authorList>
    </citation>
    <scope>NUCLEOTIDE SEQUENCE</scope>
    <source>
        <strain evidence="2">IBT 16125</strain>
    </source>
</reference>
<reference evidence="2" key="2">
    <citation type="journal article" date="2023" name="IMA Fungus">
        <title>Comparative genomic study of the Penicillium genus elucidates a diverse pangenome and 15 lateral gene transfer events.</title>
        <authorList>
            <person name="Petersen C."/>
            <person name="Sorensen T."/>
            <person name="Nielsen M.R."/>
            <person name="Sondergaard T.E."/>
            <person name="Sorensen J.L."/>
            <person name="Fitzpatrick D.A."/>
            <person name="Frisvad J.C."/>
            <person name="Nielsen K.L."/>
        </authorList>
    </citation>
    <scope>NUCLEOTIDE SEQUENCE</scope>
    <source>
        <strain evidence="2">IBT 16125</strain>
    </source>
</reference>
<comment type="caution">
    <text evidence="2">The sequence shown here is derived from an EMBL/GenBank/DDBJ whole genome shotgun (WGS) entry which is preliminary data.</text>
</comment>
<evidence type="ECO:0000313" key="3">
    <source>
        <dbReference type="Proteomes" id="UP001213681"/>
    </source>
</evidence>
<gene>
    <name evidence="2" type="ORF">N7458_007955</name>
</gene>
<feature type="compositionally biased region" description="Basic and acidic residues" evidence="1">
    <location>
        <begin position="522"/>
        <end position="533"/>
    </location>
</feature>
<name>A0AAD6C4H0_9EURO</name>
<dbReference type="GeneID" id="81601580"/>
<sequence>MHSTFARVSTTTPLSSKSATRSAGASAVKSVAFQPMASAHAATLSLGATAGVAQYCGTRAHASGSGGACACQAVLAASSGAAGSCARTSCELASDTLKGASGSTVGGGQYGLGAMTVTPSMCSRSVSLVPSSSVSMKLPALPPASGSSSDESIGAAAVMVITLVSLFAFCMGRAYMVCPLPRVDAPLVTPALSDANGDVTLNWKAPARTGHATTTDTAELLSSVDRVEVILGATLCFGLLGRNGQGSGSHVESKHPEVDVHVSVNRWPFDEELCSDVDVDMDCADPKIQRELHSDVDSRVAHEVKGLQLASAHGHLRRQGEVRLARDAEAVVKRPRDGESGRVGIVRRRRKARVVAADGKDPVAGVLVRAEPVGQSKATGEVTGRVEDEGGTAWLDWSGGAGDGKDTRTSAKMPRLMFDAVNSTATTALMFKSLNASTSRPAASHTVPFLVRIGSELGMVDQRIRRDGVDGGELEVRVVAEAAADARNFGKFELDERALQQAEQADRLGPVREDAVAPGGQEEIRLKRHYDAA</sequence>
<proteinExistence type="predicted"/>
<dbReference type="EMBL" id="JAPVEA010000007">
    <property type="protein sequence ID" value="KAJ5444083.1"/>
    <property type="molecule type" value="Genomic_DNA"/>
</dbReference>
<keyword evidence="3" id="KW-1185">Reference proteome</keyword>
<dbReference type="Proteomes" id="UP001213681">
    <property type="component" value="Unassembled WGS sequence"/>
</dbReference>